<sequence length="185" mass="21226">MGRSVEVIDFGKTLVGDDVVGLLAKLLWEMREIHDRADAEPIVRCFLSYNAAATAWHLHEWLWRLCPEDKQAMLLDAVDADTRDLRGFAHGVQRVNGAIAICRQLATAGKHVAVRHHRGDVRVQVHYDPDREGAKAKVVIHWEGKQYEDFIVYLGALKWWVELYVKIGYKHAYDLLPALEAMRSW</sequence>
<accession>A0A4R0YNC4</accession>
<protein>
    <submittedName>
        <fullName evidence="1">Uncharacterized protein</fullName>
    </submittedName>
</protein>
<dbReference type="EMBL" id="SJTG01000005">
    <property type="protein sequence ID" value="TCI07319.1"/>
    <property type="molecule type" value="Genomic_DNA"/>
</dbReference>
<keyword evidence="2" id="KW-1185">Reference proteome</keyword>
<organism evidence="1 2">
    <name type="scientific">Dyella soli</name>
    <dbReference type="NCBI Taxonomy" id="522319"/>
    <lineage>
        <taxon>Bacteria</taxon>
        <taxon>Pseudomonadati</taxon>
        <taxon>Pseudomonadota</taxon>
        <taxon>Gammaproteobacteria</taxon>
        <taxon>Lysobacterales</taxon>
        <taxon>Rhodanobacteraceae</taxon>
        <taxon>Dyella</taxon>
    </lineage>
</organism>
<name>A0A4R0YNC4_9GAMM</name>
<proteinExistence type="predicted"/>
<dbReference type="AlphaFoldDB" id="A0A4R0YNC4"/>
<dbReference type="Proteomes" id="UP000291822">
    <property type="component" value="Unassembled WGS sequence"/>
</dbReference>
<evidence type="ECO:0000313" key="1">
    <source>
        <dbReference type="EMBL" id="TCI07319.1"/>
    </source>
</evidence>
<reference evidence="1 2" key="1">
    <citation type="submission" date="2019-02" db="EMBL/GenBank/DDBJ databases">
        <title>Dyella amyloliquefaciens sp. nov., isolated from forest soil.</title>
        <authorList>
            <person name="Gao Z.-H."/>
            <person name="Qiu L.-H."/>
        </authorList>
    </citation>
    <scope>NUCLEOTIDE SEQUENCE [LARGE SCALE GENOMIC DNA]</scope>
    <source>
        <strain evidence="1 2">KACC 12747</strain>
    </source>
</reference>
<gene>
    <name evidence="1" type="ORF">EZM97_32525</name>
</gene>
<evidence type="ECO:0000313" key="2">
    <source>
        <dbReference type="Proteomes" id="UP000291822"/>
    </source>
</evidence>
<dbReference type="RefSeq" id="WP_131412614.1">
    <property type="nucleotide sequence ID" value="NZ_SJTG01000005.1"/>
</dbReference>
<comment type="caution">
    <text evidence="1">The sequence shown here is derived from an EMBL/GenBank/DDBJ whole genome shotgun (WGS) entry which is preliminary data.</text>
</comment>